<evidence type="ECO:0000313" key="4">
    <source>
        <dbReference type="Proteomes" id="UP000001627"/>
    </source>
</evidence>
<name>C6V518_NEORI</name>
<keyword evidence="2" id="KW-1133">Transmembrane helix</keyword>
<feature type="region of interest" description="Disordered" evidence="1">
    <location>
        <begin position="38"/>
        <end position="84"/>
    </location>
</feature>
<feature type="compositionally biased region" description="Low complexity" evidence="1">
    <location>
        <begin position="50"/>
        <end position="61"/>
    </location>
</feature>
<accession>C6V518</accession>
<evidence type="ECO:0000256" key="2">
    <source>
        <dbReference type="SAM" id="Phobius"/>
    </source>
</evidence>
<feature type="transmembrane region" description="Helical" evidence="2">
    <location>
        <begin position="676"/>
        <end position="700"/>
    </location>
</feature>
<feature type="compositionally biased region" description="Polar residues" evidence="1">
    <location>
        <begin position="73"/>
        <end position="82"/>
    </location>
</feature>
<reference evidence="3 4" key="1">
    <citation type="journal article" date="2009" name="Nucleic Acids Res.">
        <title>Analysis of complete genome sequence of Neorickettsia risticii: causative agent of Potomac horse fever.</title>
        <authorList>
            <person name="Lin M."/>
            <person name="Zhang C."/>
            <person name="Gibson K."/>
            <person name="Rikihisa Y."/>
        </authorList>
    </citation>
    <scope>NUCLEOTIDE SEQUENCE [LARGE SCALE GENOMIC DNA]</scope>
    <source>
        <strain evidence="3 4">Illinois</strain>
    </source>
</reference>
<dbReference type="OrthoDB" id="7165192at2"/>
<proteinExistence type="predicted"/>
<keyword evidence="4" id="KW-1185">Reference proteome</keyword>
<feature type="transmembrane region" description="Helical" evidence="2">
    <location>
        <begin position="760"/>
        <end position="781"/>
    </location>
</feature>
<dbReference type="EMBL" id="CP001431">
    <property type="protein sequence ID" value="ACT69483.1"/>
    <property type="molecule type" value="Genomic_DNA"/>
</dbReference>
<keyword evidence="2" id="KW-0812">Transmembrane</keyword>
<keyword evidence="2" id="KW-0472">Membrane</keyword>
<organism evidence="3 4">
    <name type="scientific">Neorickettsia risticii (strain Illinois)</name>
    <dbReference type="NCBI Taxonomy" id="434131"/>
    <lineage>
        <taxon>Bacteria</taxon>
        <taxon>Pseudomonadati</taxon>
        <taxon>Pseudomonadota</taxon>
        <taxon>Alphaproteobacteria</taxon>
        <taxon>Rickettsiales</taxon>
        <taxon>Anaplasmataceae</taxon>
        <taxon>Neorickettsia</taxon>
    </lineage>
</organism>
<dbReference type="HOGENOM" id="CLU_342833_0_0_5"/>
<sequence length="826" mass="88932">MPSFYNDHNAPPFATTGVPISGAFSEFKAVLSPRENGDFRGQSILVPGYSHSPTSFDTSSSSEDEDISEVESLFSTSTSSQDPQKENLHFGQVLSDAGSVSSSVTPTVEEDSSTREPEILIEDGELHTIPTLEHQHPPSYTSRVLSGITQNTSAALDIAGGYVQSFSSNLSGAFGGLMQGTSNALYAAGSYIYNSVAPVSSSVTPTVEEDSSTREPEILIEDGELHTIPTLEHQHPPSYTSRVLSGITQNTSAALDIAGGYVQSFSSNLSGAFGGLMQGTSNALYAAGSYIYNSVAPVSSSVTPTVEEDSSTREPEILIEDGELHTIPTLEHQQPPSYTSRVLSGITQNTSAALDIAGGYVQSFSSNLSGAFGGLMQGTSNALYAAGSYIYNSNTSQTAYSRFQNYLGNGAENMRNGFSKVGKRILSSTAHNVVNSAFPESMETLQNLNRFLKDGSELSSRIEKSLISGINNAVTHLEDTSENVSAAAAAFSESFNGTSLHITRLFHIFMELNNAVLRRNREGVVDALEKMLKQVAKLQALCLLNSDTQENHNDKLTHLDRLSIKIARLLSIAKGSDTLYSWDCIYSWNRNKLYTFLELDKIKEYFPRSSNIQDTIEHMHGVIPRVRMACLDTSKSANSLSVISDNIKLFSLIGSVQILPLAAFVLRCSVNQDNNVAYVACAVMQALAVAIIFTLTGRYFQEAKLFKKLDNNGIASDHASVTKVCAARTIIIGAFSALPVALITLGIYTADAATTTKTHIALVSTLFVLSLALSIVLPVVYKVYPQRQEEAGPHTPNHPSVHPDSKTPPSTSIPSSSVVTPTNRQR</sequence>
<dbReference type="KEGG" id="nri:NRI_0503"/>
<feature type="transmembrane region" description="Helical" evidence="2">
    <location>
        <begin position="730"/>
        <end position="748"/>
    </location>
</feature>
<dbReference type="Proteomes" id="UP000001627">
    <property type="component" value="Chromosome"/>
</dbReference>
<dbReference type="RefSeq" id="WP_015816370.1">
    <property type="nucleotide sequence ID" value="NC_013009.1"/>
</dbReference>
<protein>
    <submittedName>
        <fullName evidence="3">Uncharacterized protein</fullName>
    </submittedName>
</protein>
<feature type="region of interest" description="Disordered" evidence="1">
    <location>
        <begin position="789"/>
        <end position="826"/>
    </location>
</feature>
<evidence type="ECO:0000313" key="3">
    <source>
        <dbReference type="EMBL" id="ACT69483.1"/>
    </source>
</evidence>
<evidence type="ECO:0000256" key="1">
    <source>
        <dbReference type="SAM" id="MobiDB-lite"/>
    </source>
</evidence>
<dbReference type="AlphaFoldDB" id="C6V518"/>
<feature type="compositionally biased region" description="Low complexity" evidence="1">
    <location>
        <begin position="807"/>
        <end position="826"/>
    </location>
</feature>
<gene>
    <name evidence="3" type="ordered locus">NRI_0503</name>
</gene>